<proteinExistence type="inferred from homology"/>
<gene>
    <name evidence="12" type="ORF">GQF42_05470</name>
</gene>
<keyword evidence="6" id="KW-0862">Zinc</keyword>
<dbReference type="GO" id="GO:0005975">
    <property type="term" value="P:carbohydrate metabolic process"/>
    <property type="evidence" value="ECO:0007669"/>
    <property type="project" value="UniProtKB-ARBA"/>
</dbReference>
<dbReference type="InterPro" id="IPR027268">
    <property type="entry name" value="Peptidase_M4/M1_CTD_sf"/>
</dbReference>
<dbReference type="GO" id="GO:0005509">
    <property type="term" value="F:calcium ion binding"/>
    <property type="evidence" value="ECO:0007669"/>
    <property type="project" value="InterPro"/>
</dbReference>
<keyword evidence="3" id="KW-0479">Metal-binding</keyword>
<dbReference type="InterPro" id="IPR015919">
    <property type="entry name" value="Cadherin-like_sf"/>
</dbReference>
<dbReference type="GO" id="GO:0006508">
    <property type="term" value="P:proteolysis"/>
    <property type="evidence" value="ECO:0007669"/>
    <property type="project" value="UniProtKB-KW"/>
</dbReference>
<evidence type="ECO:0000256" key="5">
    <source>
        <dbReference type="ARBA" id="ARBA00022801"/>
    </source>
</evidence>
<keyword evidence="13" id="KW-1185">Reference proteome</keyword>
<evidence type="ECO:0000259" key="10">
    <source>
        <dbReference type="Pfam" id="PF02868"/>
    </source>
</evidence>
<dbReference type="Proteomes" id="UP000436138">
    <property type="component" value="Chromosome"/>
</dbReference>
<evidence type="ECO:0000256" key="8">
    <source>
        <dbReference type="PIRSR" id="PIRSR623612-1"/>
    </source>
</evidence>
<dbReference type="InterPro" id="IPR011096">
    <property type="entry name" value="FTP_domain"/>
</dbReference>
<dbReference type="PANTHER" id="PTHR33794:SF1">
    <property type="entry name" value="BACILLOLYSIN"/>
    <property type="match status" value="1"/>
</dbReference>
<feature type="domain" description="Peptidase M4" evidence="9">
    <location>
        <begin position="230"/>
        <end position="377"/>
    </location>
</feature>
<dbReference type="InterPro" id="IPR001570">
    <property type="entry name" value="Peptidase_M4_C_domain"/>
</dbReference>
<dbReference type="RefSeq" id="WP_158918160.1">
    <property type="nucleotide sequence ID" value="NZ_CP047020.1"/>
</dbReference>
<evidence type="ECO:0000256" key="2">
    <source>
        <dbReference type="ARBA" id="ARBA00022670"/>
    </source>
</evidence>
<dbReference type="Gene3D" id="3.10.450.490">
    <property type="match status" value="1"/>
</dbReference>
<reference evidence="12 13" key="1">
    <citation type="submission" date="2019-12" db="EMBL/GenBank/DDBJ databases">
        <title>Streptomyces sp. strain T44 isolated from rhizosphere soil of Broussonetia papyrifera.</title>
        <authorList>
            <person name="Mo P."/>
        </authorList>
    </citation>
    <scope>NUCLEOTIDE SEQUENCE [LARGE SCALE GENOMIC DNA]</scope>
    <source>
        <strain evidence="12 13">T44</strain>
    </source>
</reference>
<evidence type="ECO:0000256" key="7">
    <source>
        <dbReference type="ARBA" id="ARBA00023049"/>
    </source>
</evidence>
<dbReference type="Pfam" id="PF05345">
    <property type="entry name" value="He_PIG"/>
    <property type="match status" value="1"/>
</dbReference>
<dbReference type="PANTHER" id="PTHR33794">
    <property type="entry name" value="BACILLOLYSIN"/>
    <property type="match status" value="1"/>
</dbReference>
<dbReference type="Pfam" id="PF01447">
    <property type="entry name" value="Peptidase_M4"/>
    <property type="match status" value="1"/>
</dbReference>
<evidence type="ECO:0000256" key="6">
    <source>
        <dbReference type="ARBA" id="ARBA00022833"/>
    </source>
</evidence>
<name>A0A6I6MTL4_9ACTN</name>
<feature type="domain" description="Peptidase M4 C-terminal" evidence="10">
    <location>
        <begin position="380"/>
        <end position="554"/>
    </location>
</feature>
<keyword evidence="5" id="KW-0378">Hydrolase</keyword>
<dbReference type="PRINTS" id="PR00730">
    <property type="entry name" value="THERMOLYSIN"/>
</dbReference>
<feature type="active site" description="Proton donor" evidence="8">
    <location>
        <position position="457"/>
    </location>
</feature>
<evidence type="ECO:0000256" key="3">
    <source>
        <dbReference type="ARBA" id="ARBA00022723"/>
    </source>
</evidence>
<keyword evidence="7" id="KW-0482">Metalloprotease</keyword>
<dbReference type="Pfam" id="PF02868">
    <property type="entry name" value="Peptidase_M4_C"/>
    <property type="match status" value="1"/>
</dbReference>
<evidence type="ECO:0000256" key="1">
    <source>
        <dbReference type="ARBA" id="ARBA00009388"/>
    </source>
</evidence>
<keyword evidence="4" id="KW-0732">Signal</keyword>
<feature type="domain" description="FTP" evidence="11">
    <location>
        <begin position="88"/>
        <end position="124"/>
    </location>
</feature>
<dbReference type="KEGG" id="sbro:GQF42_05470"/>
<evidence type="ECO:0000313" key="12">
    <source>
        <dbReference type="EMBL" id="QHA02802.1"/>
    </source>
</evidence>
<protein>
    <submittedName>
        <fullName evidence="12">M4 family peptidase</fullName>
    </submittedName>
</protein>
<evidence type="ECO:0000313" key="13">
    <source>
        <dbReference type="Proteomes" id="UP000436138"/>
    </source>
</evidence>
<dbReference type="GO" id="GO:0004222">
    <property type="term" value="F:metalloendopeptidase activity"/>
    <property type="evidence" value="ECO:0007669"/>
    <property type="project" value="InterPro"/>
</dbReference>
<feature type="active site" evidence="8">
    <location>
        <position position="370"/>
    </location>
</feature>
<evidence type="ECO:0000259" key="11">
    <source>
        <dbReference type="Pfam" id="PF07504"/>
    </source>
</evidence>
<dbReference type="Gene3D" id="2.60.40.10">
    <property type="entry name" value="Immunoglobulins"/>
    <property type="match status" value="1"/>
</dbReference>
<evidence type="ECO:0000259" key="9">
    <source>
        <dbReference type="Pfam" id="PF01447"/>
    </source>
</evidence>
<dbReference type="GO" id="GO:0016020">
    <property type="term" value="C:membrane"/>
    <property type="evidence" value="ECO:0007669"/>
    <property type="project" value="InterPro"/>
</dbReference>
<dbReference type="AlphaFoldDB" id="A0A6I6MTL4"/>
<organism evidence="12 13">
    <name type="scientific">Streptomyces broussonetiae</name>
    <dbReference type="NCBI Taxonomy" id="2686304"/>
    <lineage>
        <taxon>Bacteria</taxon>
        <taxon>Bacillati</taxon>
        <taxon>Actinomycetota</taxon>
        <taxon>Actinomycetes</taxon>
        <taxon>Kitasatosporales</taxon>
        <taxon>Streptomycetaceae</taxon>
        <taxon>Streptomyces</taxon>
    </lineage>
</organism>
<dbReference type="InterPro" id="IPR050728">
    <property type="entry name" value="Zinc_Metalloprotease_M4"/>
</dbReference>
<dbReference type="Pfam" id="PF07504">
    <property type="entry name" value="FTP"/>
    <property type="match status" value="1"/>
</dbReference>
<dbReference type="SUPFAM" id="SSF55486">
    <property type="entry name" value="Metalloproteases ('zincins'), catalytic domain"/>
    <property type="match status" value="1"/>
</dbReference>
<comment type="similarity">
    <text evidence="1">Belongs to the peptidase M4 family.</text>
</comment>
<dbReference type="SUPFAM" id="SSF49313">
    <property type="entry name" value="Cadherin-like"/>
    <property type="match status" value="1"/>
</dbReference>
<dbReference type="Gene3D" id="3.10.170.10">
    <property type="match status" value="1"/>
</dbReference>
<evidence type="ECO:0000256" key="4">
    <source>
        <dbReference type="ARBA" id="ARBA00022729"/>
    </source>
</evidence>
<dbReference type="InterPro" id="IPR013856">
    <property type="entry name" value="Peptidase_M4_domain"/>
</dbReference>
<accession>A0A6I6MTL4</accession>
<sequence>MRPHRPVPRRGRRSATVGAALISTAAFLAVGIQAGPASAKPAGAHPSPLRTGSLEARLSPAQHQALMKDARQRTATTARTLGLGAQEKLVVKDVVKDVDGTVHTRYERTYAGLPVLGGDLVVHTPPASLAAGTVSATYNNKHRIQVASTTATFTKAAAENKALKAARALDAAKPATDSARKVIWAGTGTPKLAWETVVGGFQDDGTPSQLHVITDATTGKELYRYQAIRTGIGNTRYSGQVTLTTTQSGSTYTLTDGARGGHKTYNLNHGSSGTGTLFSQTSDTWGDGTNSNAATAGADAHYGAQETWDFYKNTFGRSGIRNDGVGAYSRVHYGNAYVNAFWDDSCFCMTYGDGSGNNDPLTALDVAGHEMSHGVTSNTAGLEYTGESGGLNEATSDIMGTGVEFYANNSSDPGDYLIGEKININGDGTPLRYMDKPSKDGSSADSWYSGVGGLDVHYSSGPANHMFYLLSEGSGTKVINGVTYNSPTSDGVAVTGIGRAAALQIWYKALTTYMTSSTDYAGARTAALNAATALYGANSTQYAGVANAFAGINVGSHVTPPGNGVTVTSPGNQTSTVGTAVSLQVQASSTNSGALTYSASGLPAGLSINSSSGLITGTPTTAGTSNTTVTVTDSTGATGTATFTWTVNSGGGGGGCTSTQLLANPGFESGGTGWTATSGVITTDSGEAAHGGSYKAWLDGYGTSHTDTLSQSVTIPAGCKATLTFYLHIDSAETTTGTQYDKLTVTAGSQTLATYSNLNKATGYSQKSFDLSSLAGSTVTLKFNGVEDSSLQTSFVVDDTALTTG</sequence>
<dbReference type="CDD" id="cd09597">
    <property type="entry name" value="M4_TLP"/>
    <property type="match status" value="1"/>
</dbReference>
<dbReference type="InterPro" id="IPR013783">
    <property type="entry name" value="Ig-like_fold"/>
</dbReference>
<keyword evidence="2" id="KW-0645">Protease</keyword>
<dbReference type="EMBL" id="CP047020">
    <property type="protein sequence ID" value="QHA02802.1"/>
    <property type="molecule type" value="Genomic_DNA"/>
</dbReference>
<dbReference type="Gene3D" id="1.10.390.10">
    <property type="entry name" value="Neutral Protease Domain 2"/>
    <property type="match status" value="1"/>
</dbReference>
<dbReference type="InterPro" id="IPR023612">
    <property type="entry name" value="Peptidase_M4"/>
</dbReference>
<dbReference type="Gene3D" id="2.60.120.260">
    <property type="entry name" value="Galactose-binding domain-like"/>
    <property type="match status" value="1"/>
</dbReference>